<keyword evidence="5" id="KW-0067">ATP-binding</keyword>
<dbReference type="Proteomes" id="UP000005824">
    <property type="component" value="Unassembled WGS sequence"/>
</dbReference>
<dbReference type="SUPFAM" id="SSF52540">
    <property type="entry name" value="P-loop containing nucleoside triphosphate hydrolases"/>
    <property type="match status" value="1"/>
</dbReference>
<evidence type="ECO:0000256" key="7">
    <source>
        <dbReference type="ARBA" id="ARBA00023136"/>
    </source>
</evidence>
<dbReference type="Pfam" id="PF00005">
    <property type="entry name" value="ABC_tran"/>
    <property type="match status" value="1"/>
</dbReference>
<keyword evidence="7 8" id="KW-0472">Membrane</keyword>
<protein>
    <submittedName>
        <fullName evidence="11">ABC transporter-related protein</fullName>
    </submittedName>
</protein>
<dbReference type="InterPro" id="IPR003439">
    <property type="entry name" value="ABC_transporter-like_ATP-bd"/>
</dbReference>
<feature type="transmembrane region" description="Helical" evidence="8">
    <location>
        <begin position="202"/>
        <end position="221"/>
    </location>
</feature>
<gene>
    <name evidence="11" type="ORF">CfE428DRAFT_5306</name>
</gene>
<keyword evidence="12" id="KW-1185">Reference proteome</keyword>
<dbReference type="GO" id="GO:0034040">
    <property type="term" value="F:ATPase-coupled lipid transmembrane transporter activity"/>
    <property type="evidence" value="ECO:0007669"/>
    <property type="project" value="TreeGrafter"/>
</dbReference>
<dbReference type="PROSITE" id="PS50893">
    <property type="entry name" value="ABC_TRANSPORTER_2"/>
    <property type="match status" value="1"/>
</dbReference>
<comment type="caution">
    <text evidence="11">The sequence shown here is derived from an EMBL/GenBank/DDBJ whole genome shotgun (WGS) entry which is preliminary data.</text>
</comment>
<accession>B4D8R6</accession>
<dbReference type="AlphaFoldDB" id="B4D8R6"/>
<evidence type="ECO:0000259" key="9">
    <source>
        <dbReference type="PROSITE" id="PS50893"/>
    </source>
</evidence>
<feature type="transmembrane region" description="Helical" evidence="8">
    <location>
        <begin position="285"/>
        <end position="306"/>
    </location>
</feature>
<proteinExistence type="predicted"/>
<dbReference type="InterPro" id="IPR039421">
    <property type="entry name" value="Type_1_exporter"/>
</dbReference>
<dbReference type="InterPro" id="IPR017871">
    <property type="entry name" value="ABC_transporter-like_CS"/>
</dbReference>
<evidence type="ECO:0000256" key="6">
    <source>
        <dbReference type="ARBA" id="ARBA00022989"/>
    </source>
</evidence>
<dbReference type="STRING" id="497964.CfE428DRAFT_5306"/>
<evidence type="ECO:0000313" key="12">
    <source>
        <dbReference type="Proteomes" id="UP000005824"/>
    </source>
</evidence>
<dbReference type="PANTHER" id="PTHR24221">
    <property type="entry name" value="ATP-BINDING CASSETTE SUB-FAMILY B"/>
    <property type="match status" value="1"/>
</dbReference>
<dbReference type="InterPro" id="IPR003593">
    <property type="entry name" value="AAA+_ATPase"/>
</dbReference>
<dbReference type="Gene3D" id="1.20.1560.10">
    <property type="entry name" value="ABC transporter type 1, transmembrane domain"/>
    <property type="match status" value="1"/>
</dbReference>
<dbReference type="FunFam" id="3.40.50.300:FF:000287">
    <property type="entry name" value="Multidrug ABC transporter ATP-binding protein"/>
    <property type="match status" value="1"/>
</dbReference>
<dbReference type="InterPro" id="IPR027417">
    <property type="entry name" value="P-loop_NTPase"/>
</dbReference>
<evidence type="ECO:0000256" key="1">
    <source>
        <dbReference type="ARBA" id="ARBA00004651"/>
    </source>
</evidence>
<dbReference type="FunCoup" id="B4D8R6">
    <property type="interactions" value="416"/>
</dbReference>
<dbReference type="InParanoid" id="B4D8R6"/>
<keyword evidence="4" id="KW-0547">Nucleotide-binding</keyword>
<evidence type="ECO:0000256" key="5">
    <source>
        <dbReference type="ARBA" id="ARBA00022840"/>
    </source>
</evidence>
<feature type="domain" description="ABC transporter" evidence="9">
    <location>
        <begin position="375"/>
        <end position="612"/>
    </location>
</feature>
<dbReference type="PROSITE" id="PS00211">
    <property type="entry name" value="ABC_TRANSPORTER_1"/>
    <property type="match status" value="1"/>
</dbReference>
<comment type="subcellular location">
    <subcellularLocation>
        <location evidence="1">Cell membrane</location>
        <topology evidence="1">Multi-pass membrane protein</topology>
    </subcellularLocation>
</comment>
<dbReference type="InterPro" id="IPR036640">
    <property type="entry name" value="ABC1_TM_sf"/>
</dbReference>
<sequence length="637" mass="70565">MSSKKISRKDIAKMSLRDFLRASREPYMRLASYLKPYRGRFLLGMLCGALFGVANGGLVFLIRKVVPLIFPDDGSHTLKFPAWMHLAPITPGHATLTQVILVSATIPALMLVRGVFSYSNAYCMLWVSQHVLDDIRQSLFRHLLSQSLEFFNRAKSGELVQTVFNQTRVAQQALTQIAGDLVKQPIAIISGLVALFATDARFTLFAFTVFPLCLIPVLVIGKKVRSAGAKEEEEAGQLMVVMQEAFAGVRVVKTHAREEYESERFNKANLEMLKFAMRWRKAQELVTPAVETVASLGIIAALIYAYRFHLDYGRFTALNAGLVLLYDPAKTLGRVNILMQKCLAATTKVFVLIDRPPAINDAPNAKPLAVSQGGIRFQDITFTYPTKDSIRPAVQGLSIEVPPGTTCALVGATGAGKSTLFWLLQRLYEPSAGRIFIDGQNIDSVTQSSLREHIAMVNQDTFLFHDTIAANIRYGRLDATQAEIEEAARRAHIHDFIISRENGYQTVIGDRGCQLSGGQQQRLCIARAFLKDAPILLLDEATSALDSETEKYIQEDLEKLARGRTVLAIAHRLSTIQRADQIVVLENGEIKEVGTHAELFAKSGYYRRLYDLQFNRHHGGEVPLAELAGVGVDVTAP</sequence>
<keyword evidence="2" id="KW-0813">Transport</keyword>
<dbReference type="GO" id="GO:0005886">
    <property type="term" value="C:plasma membrane"/>
    <property type="evidence" value="ECO:0007669"/>
    <property type="project" value="UniProtKB-SubCell"/>
</dbReference>
<dbReference type="PANTHER" id="PTHR24221:SF654">
    <property type="entry name" value="ATP-BINDING CASSETTE SUB-FAMILY B MEMBER 6"/>
    <property type="match status" value="1"/>
</dbReference>
<dbReference type="GO" id="GO:0016887">
    <property type="term" value="F:ATP hydrolysis activity"/>
    <property type="evidence" value="ECO:0007669"/>
    <property type="project" value="InterPro"/>
</dbReference>
<dbReference type="EMBL" id="ABVL01000023">
    <property type="protein sequence ID" value="EDY17124.1"/>
    <property type="molecule type" value="Genomic_DNA"/>
</dbReference>
<evidence type="ECO:0000256" key="4">
    <source>
        <dbReference type="ARBA" id="ARBA00022741"/>
    </source>
</evidence>
<reference evidence="11 12" key="1">
    <citation type="journal article" date="2011" name="J. Bacteriol.">
        <title>Genome sequence of Chthoniobacter flavus Ellin428, an aerobic heterotrophic soil bacterium.</title>
        <authorList>
            <person name="Kant R."/>
            <person name="van Passel M.W."/>
            <person name="Palva A."/>
            <person name="Lucas S."/>
            <person name="Lapidus A."/>
            <person name="Glavina Del Rio T."/>
            <person name="Dalin E."/>
            <person name="Tice H."/>
            <person name="Bruce D."/>
            <person name="Goodwin L."/>
            <person name="Pitluck S."/>
            <person name="Larimer F.W."/>
            <person name="Land M.L."/>
            <person name="Hauser L."/>
            <person name="Sangwan P."/>
            <person name="de Vos W.M."/>
            <person name="Janssen P.H."/>
            <person name="Smidt H."/>
        </authorList>
    </citation>
    <scope>NUCLEOTIDE SEQUENCE [LARGE SCALE GENOMIC DNA]</scope>
    <source>
        <strain evidence="11 12">Ellin428</strain>
    </source>
</reference>
<evidence type="ECO:0000256" key="2">
    <source>
        <dbReference type="ARBA" id="ARBA00022448"/>
    </source>
</evidence>
<dbReference type="SMART" id="SM00382">
    <property type="entry name" value="AAA"/>
    <property type="match status" value="1"/>
</dbReference>
<evidence type="ECO:0000256" key="3">
    <source>
        <dbReference type="ARBA" id="ARBA00022692"/>
    </source>
</evidence>
<dbReference type="PROSITE" id="PS50929">
    <property type="entry name" value="ABC_TM1F"/>
    <property type="match status" value="1"/>
</dbReference>
<keyword evidence="3 8" id="KW-0812">Transmembrane</keyword>
<dbReference type="SUPFAM" id="SSF90123">
    <property type="entry name" value="ABC transporter transmembrane region"/>
    <property type="match status" value="1"/>
</dbReference>
<evidence type="ECO:0000256" key="8">
    <source>
        <dbReference type="SAM" id="Phobius"/>
    </source>
</evidence>
<dbReference type="CDD" id="cd18552">
    <property type="entry name" value="ABC_6TM_MsbA_like"/>
    <property type="match status" value="1"/>
</dbReference>
<organism evidence="11 12">
    <name type="scientific">Chthoniobacter flavus Ellin428</name>
    <dbReference type="NCBI Taxonomy" id="497964"/>
    <lineage>
        <taxon>Bacteria</taxon>
        <taxon>Pseudomonadati</taxon>
        <taxon>Verrucomicrobiota</taxon>
        <taxon>Spartobacteria</taxon>
        <taxon>Chthoniobacterales</taxon>
        <taxon>Chthoniobacteraceae</taxon>
        <taxon>Chthoniobacter</taxon>
    </lineage>
</organism>
<dbReference type="GO" id="GO:0140359">
    <property type="term" value="F:ABC-type transporter activity"/>
    <property type="evidence" value="ECO:0007669"/>
    <property type="project" value="InterPro"/>
</dbReference>
<keyword evidence="6 8" id="KW-1133">Transmembrane helix</keyword>
<dbReference type="eggNOG" id="COG1132">
    <property type="taxonomic scope" value="Bacteria"/>
</dbReference>
<evidence type="ECO:0000259" key="10">
    <source>
        <dbReference type="PROSITE" id="PS50929"/>
    </source>
</evidence>
<dbReference type="GO" id="GO:0005524">
    <property type="term" value="F:ATP binding"/>
    <property type="evidence" value="ECO:0007669"/>
    <property type="project" value="UniProtKB-KW"/>
</dbReference>
<dbReference type="InterPro" id="IPR011527">
    <property type="entry name" value="ABC1_TM_dom"/>
</dbReference>
<name>B4D8R6_9BACT</name>
<dbReference type="RefSeq" id="WP_006982627.1">
    <property type="nucleotide sequence ID" value="NZ_ABVL01000023.1"/>
</dbReference>
<evidence type="ECO:0000313" key="11">
    <source>
        <dbReference type="EMBL" id="EDY17124.1"/>
    </source>
</evidence>
<dbReference type="Pfam" id="PF00664">
    <property type="entry name" value="ABC_membrane"/>
    <property type="match status" value="1"/>
</dbReference>
<dbReference type="Gene3D" id="3.40.50.300">
    <property type="entry name" value="P-loop containing nucleotide triphosphate hydrolases"/>
    <property type="match status" value="1"/>
</dbReference>
<feature type="domain" description="ABC transmembrane type-1" evidence="10">
    <location>
        <begin position="42"/>
        <end position="341"/>
    </location>
</feature>